<sequence length="124" mass="13424">MATGNKILYIDDDDDVREVASLSLSLDADLEVRTSSSGREGIALAAEWKPDLVLLDVMMPEMDGPETLKHIKADPELASIPVVFITARAQVHEVHELRAIGAAGVISKPFDPMTLAAEVRQFLG</sequence>
<proteinExistence type="predicted"/>
<dbReference type="SUPFAM" id="SSF52172">
    <property type="entry name" value="CheY-like"/>
    <property type="match status" value="1"/>
</dbReference>
<reference evidence="6" key="2">
    <citation type="submission" date="2020-09" db="EMBL/GenBank/DDBJ databases">
        <authorList>
            <person name="Sun Q."/>
            <person name="Kim S."/>
        </authorList>
    </citation>
    <scope>NUCLEOTIDE SEQUENCE</scope>
    <source>
        <strain evidence="6">KCTC 32437</strain>
    </source>
</reference>
<dbReference type="PANTHER" id="PTHR44591:SF3">
    <property type="entry name" value="RESPONSE REGULATORY DOMAIN-CONTAINING PROTEIN"/>
    <property type="match status" value="1"/>
</dbReference>
<keyword evidence="1 4" id="KW-0597">Phosphoprotein</keyword>
<evidence type="ECO:0000256" key="4">
    <source>
        <dbReference type="PROSITE-ProRule" id="PRU00169"/>
    </source>
</evidence>
<comment type="caution">
    <text evidence="6">The sequence shown here is derived from an EMBL/GenBank/DDBJ whole genome shotgun (WGS) entry which is preliminary data.</text>
</comment>
<feature type="domain" description="Response regulatory" evidence="5">
    <location>
        <begin position="6"/>
        <end position="123"/>
    </location>
</feature>
<evidence type="ECO:0000256" key="3">
    <source>
        <dbReference type="ARBA" id="ARBA00023163"/>
    </source>
</evidence>
<dbReference type="EMBL" id="BMZE01000003">
    <property type="protein sequence ID" value="GHA32754.1"/>
    <property type="molecule type" value="Genomic_DNA"/>
</dbReference>
<dbReference type="InterPro" id="IPR011006">
    <property type="entry name" value="CheY-like_superfamily"/>
</dbReference>
<name>A0A918SD26_9HYPH</name>
<dbReference type="Proteomes" id="UP000646579">
    <property type="component" value="Unassembled WGS sequence"/>
</dbReference>
<keyword evidence="2" id="KW-0805">Transcription regulation</keyword>
<evidence type="ECO:0000313" key="6">
    <source>
        <dbReference type="EMBL" id="GHA32754.1"/>
    </source>
</evidence>
<dbReference type="RefSeq" id="WP_189426629.1">
    <property type="nucleotide sequence ID" value="NZ_BMZE01000003.1"/>
</dbReference>
<accession>A0A918SD26</accession>
<dbReference type="Pfam" id="PF00072">
    <property type="entry name" value="Response_reg"/>
    <property type="match status" value="1"/>
</dbReference>
<dbReference type="InterPro" id="IPR050595">
    <property type="entry name" value="Bact_response_regulator"/>
</dbReference>
<dbReference type="PANTHER" id="PTHR44591">
    <property type="entry name" value="STRESS RESPONSE REGULATOR PROTEIN 1"/>
    <property type="match status" value="1"/>
</dbReference>
<dbReference type="CDD" id="cd17552">
    <property type="entry name" value="REC_RR468-like"/>
    <property type="match status" value="1"/>
</dbReference>
<dbReference type="GO" id="GO:0000160">
    <property type="term" value="P:phosphorelay signal transduction system"/>
    <property type="evidence" value="ECO:0007669"/>
    <property type="project" value="InterPro"/>
</dbReference>
<feature type="modified residue" description="4-aspartylphosphate" evidence="4">
    <location>
        <position position="56"/>
    </location>
</feature>
<evidence type="ECO:0000259" key="5">
    <source>
        <dbReference type="PROSITE" id="PS50110"/>
    </source>
</evidence>
<protein>
    <submittedName>
        <fullName evidence="6">Response regulator</fullName>
    </submittedName>
</protein>
<dbReference type="AlphaFoldDB" id="A0A918SD26"/>
<dbReference type="Gene3D" id="3.40.50.2300">
    <property type="match status" value="1"/>
</dbReference>
<dbReference type="PROSITE" id="PS50110">
    <property type="entry name" value="RESPONSE_REGULATORY"/>
    <property type="match status" value="1"/>
</dbReference>
<keyword evidence="7" id="KW-1185">Reference proteome</keyword>
<reference evidence="6" key="1">
    <citation type="journal article" date="2014" name="Int. J. Syst. Evol. Microbiol.">
        <title>Complete genome sequence of Corynebacterium casei LMG S-19264T (=DSM 44701T), isolated from a smear-ripened cheese.</title>
        <authorList>
            <consortium name="US DOE Joint Genome Institute (JGI-PGF)"/>
            <person name="Walter F."/>
            <person name="Albersmeier A."/>
            <person name="Kalinowski J."/>
            <person name="Ruckert C."/>
        </authorList>
    </citation>
    <scope>NUCLEOTIDE SEQUENCE</scope>
    <source>
        <strain evidence="6">KCTC 32437</strain>
    </source>
</reference>
<dbReference type="SMART" id="SM00448">
    <property type="entry name" value="REC"/>
    <property type="match status" value="1"/>
</dbReference>
<gene>
    <name evidence="6" type="ORF">GCM10007989_31100</name>
</gene>
<evidence type="ECO:0000256" key="1">
    <source>
        <dbReference type="ARBA" id="ARBA00022553"/>
    </source>
</evidence>
<keyword evidence="3" id="KW-0804">Transcription</keyword>
<evidence type="ECO:0000313" key="7">
    <source>
        <dbReference type="Proteomes" id="UP000646579"/>
    </source>
</evidence>
<evidence type="ECO:0000256" key="2">
    <source>
        <dbReference type="ARBA" id="ARBA00023015"/>
    </source>
</evidence>
<dbReference type="InterPro" id="IPR001789">
    <property type="entry name" value="Sig_transdc_resp-reg_receiver"/>
</dbReference>
<organism evidence="6 7">
    <name type="scientific">Devosia pacifica</name>
    <dbReference type="NCBI Taxonomy" id="1335967"/>
    <lineage>
        <taxon>Bacteria</taxon>
        <taxon>Pseudomonadati</taxon>
        <taxon>Pseudomonadota</taxon>
        <taxon>Alphaproteobacteria</taxon>
        <taxon>Hyphomicrobiales</taxon>
        <taxon>Devosiaceae</taxon>
        <taxon>Devosia</taxon>
    </lineage>
</organism>